<dbReference type="PROSITE" id="PS51257">
    <property type="entry name" value="PROKAR_LIPOPROTEIN"/>
    <property type="match status" value="1"/>
</dbReference>
<feature type="compositionally biased region" description="Basic and acidic residues" evidence="1">
    <location>
        <begin position="235"/>
        <end position="244"/>
    </location>
</feature>
<evidence type="ECO:0000313" key="2">
    <source>
        <dbReference type="EMBL" id="KAF2430232.1"/>
    </source>
</evidence>
<keyword evidence="3" id="KW-1185">Reference proteome</keyword>
<protein>
    <submittedName>
        <fullName evidence="2">Uncharacterized protein</fullName>
    </submittedName>
</protein>
<name>A0A9P4NRA9_9PEZI</name>
<dbReference type="EMBL" id="MU007040">
    <property type="protein sequence ID" value="KAF2430232.1"/>
    <property type="molecule type" value="Genomic_DNA"/>
</dbReference>
<dbReference type="Proteomes" id="UP000800235">
    <property type="component" value="Unassembled WGS sequence"/>
</dbReference>
<sequence length="256" mass="28149">MCKAYQWQCPTCGIIQATGIACGVPGCDGVIRGYESFSPGMNTICYGCGRERLRGLSGMQRRRGAVGGGYVDGSVLGGVTVCEEGDPRGSPRMQRIEGWRSEIEGTPTNEISESYRNLQQLYQEAPAPQLSRMYITTPNSRTAHRAQFNPSTAPFYPPRQVDSAPALTGLLLEQDNPCFSVGTKAEERMRKYNSDLQTLLKVLVKQEKEIKEGEASDRGFKGAWDKMMKELGHEDNGMIKDNSHKSGSQDVGIGLR</sequence>
<comment type="caution">
    <text evidence="2">The sequence shown here is derived from an EMBL/GenBank/DDBJ whole genome shotgun (WGS) entry which is preliminary data.</text>
</comment>
<reference evidence="2" key="1">
    <citation type="journal article" date="2020" name="Stud. Mycol.">
        <title>101 Dothideomycetes genomes: a test case for predicting lifestyles and emergence of pathogens.</title>
        <authorList>
            <person name="Haridas S."/>
            <person name="Albert R."/>
            <person name="Binder M."/>
            <person name="Bloem J."/>
            <person name="Labutti K."/>
            <person name="Salamov A."/>
            <person name="Andreopoulos B."/>
            <person name="Baker S."/>
            <person name="Barry K."/>
            <person name="Bills G."/>
            <person name="Bluhm B."/>
            <person name="Cannon C."/>
            <person name="Castanera R."/>
            <person name="Culley D."/>
            <person name="Daum C."/>
            <person name="Ezra D."/>
            <person name="Gonzalez J."/>
            <person name="Henrissat B."/>
            <person name="Kuo A."/>
            <person name="Liang C."/>
            <person name="Lipzen A."/>
            <person name="Lutzoni F."/>
            <person name="Magnuson J."/>
            <person name="Mondo S."/>
            <person name="Nolan M."/>
            <person name="Ohm R."/>
            <person name="Pangilinan J."/>
            <person name="Park H.-J."/>
            <person name="Ramirez L."/>
            <person name="Alfaro M."/>
            <person name="Sun H."/>
            <person name="Tritt A."/>
            <person name="Yoshinaga Y."/>
            <person name="Zwiers L.-H."/>
            <person name="Turgeon B."/>
            <person name="Goodwin S."/>
            <person name="Spatafora J."/>
            <person name="Crous P."/>
            <person name="Grigoriev I."/>
        </authorList>
    </citation>
    <scope>NUCLEOTIDE SEQUENCE</scope>
    <source>
        <strain evidence="2">CBS 130266</strain>
    </source>
</reference>
<gene>
    <name evidence="2" type="ORF">EJ08DRAFT_697524</name>
</gene>
<feature type="region of interest" description="Disordered" evidence="1">
    <location>
        <begin position="235"/>
        <end position="256"/>
    </location>
</feature>
<dbReference type="AlphaFoldDB" id="A0A9P4NRA9"/>
<accession>A0A9P4NRA9</accession>
<proteinExistence type="predicted"/>
<evidence type="ECO:0000256" key="1">
    <source>
        <dbReference type="SAM" id="MobiDB-lite"/>
    </source>
</evidence>
<evidence type="ECO:0000313" key="3">
    <source>
        <dbReference type="Proteomes" id="UP000800235"/>
    </source>
</evidence>
<organism evidence="2 3">
    <name type="scientific">Tothia fuscella</name>
    <dbReference type="NCBI Taxonomy" id="1048955"/>
    <lineage>
        <taxon>Eukaryota</taxon>
        <taxon>Fungi</taxon>
        <taxon>Dikarya</taxon>
        <taxon>Ascomycota</taxon>
        <taxon>Pezizomycotina</taxon>
        <taxon>Dothideomycetes</taxon>
        <taxon>Pleosporomycetidae</taxon>
        <taxon>Venturiales</taxon>
        <taxon>Cylindrosympodiaceae</taxon>
        <taxon>Tothia</taxon>
    </lineage>
</organism>